<keyword evidence="7" id="KW-0732">Signal</keyword>
<evidence type="ECO:0000259" key="8">
    <source>
        <dbReference type="Pfam" id="PF02518"/>
    </source>
</evidence>
<feature type="signal peptide" evidence="7">
    <location>
        <begin position="1"/>
        <end position="32"/>
    </location>
</feature>
<dbReference type="GO" id="GO:0000160">
    <property type="term" value="P:phosphorelay signal transduction system"/>
    <property type="evidence" value="ECO:0007669"/>
    <property type="project" value="UniProtKB-KW"/>
</dbReference>
<dbReference type="Gene3D" id="1.20.5.1930">
    <property type="match status" value="1"/>
</dbReference>
<dbReference type="InterPro" id="IPR036890">
    <property type="entry name" value="HATPase_C_sf"/>
</dbReference>
<dbReference type="InterPro" id="IPR050482">
    <property type="entry name" value="Sensor_HK_TwoCompSys"/>
</dbReference>
<feature type="transmembrane region" description="Helical" evidence="6">
    <location>
        <begin position="335"/>
        <end position="356"/>
    </location>
</feature>
<dbReference type="Gene3D" id="3.30.565.10">
    <property type="entry name" value="Histidine kinase-like ATPase, C-terminal domain"/>
    <property type="match status" value="1"/>
</dbReference>
<dbReference type="InterPro" id="IPR003594">
    <property type="entry name" value="HATPase_dom"/>
</dbReference>
<name>A0A2A5AVH4_9GAMM</name>
<comment type="caution">
    <text evidence="9">The sequence shown here is derived from an EMBL/GenBank/DDBJ whole genome shotgun (WGS) entry which is preliminary data.</text>
</comment>
<proteinExistence type="predicted"/>
<feature type="transmembrane region" description="Helical" evidence="6">
    <location>
        <begin position="281"/>
        <end position="299"/>
    </location>
</feature>
<evidence type="ECO:0000313" key="10">
    <source>
        <dbReference type="Proteomes" id="UP000218327"/>
    </source>
</evidence>
<feature type="domain" description="Histidine kinase/HSP90-like ATPase" evidence="8">
    <location>
        <begin position="529"/>
        <end position="576"/>
    </location>
</feature>
<evidence type="ECO:0000256" key="2">
    <source>
        <dbReference type="ARBA" id="ARBA00012438"/>
    </source>
</evidence>
<evidence type="ECO:0000256" key="3">
    <source>
        <dbReference type="ARBA" id="ARBA00022679"/>
    </source>
</evidence>
<gene>
    <name evidence="9" type="ORF">COA96_12085</name>
</gene>
<dbReference type="Proteomes" id="UP000218327">
    <property type="component" value="Unassembled WGS sequence"/>
</dbReference>
<keyword evidence="5" id="KW-0902">Two-component regulatory system</keyword>
<dbReference type="EC" id="2.7.13.3" evidence="2"/>
<keyword evidence="3" id="KW-0808">Transferase</keyword>
<feature type="transmembrane region" description="Helical" evidence="6">
    <location>
        <begin position="368"/>
        <end position="386"/>
    </location>
</feature>
<organism evidence="9 10">
    <name type="scientific">SAR86 cluster bacterium</name>
    <dbReference type="NCBI Taxonomy" id="2030880"/>
    <lineage>
        <taxon>Bacteria</taxon>
        <taxon>Pseudomonadati</taxon>
        <taxon>Pseudomonadota</taxon>
        <taxon>Gammaproteobacteria</taxon>
        <taxon>SAR86 cluster</taxon>
    </lineage>
</organism>
<evidence type="ECO:0000256" key="7">
    <source>
        <dbReference type="SAM" id="SignalP"/>
    </source>
</evidence>
<evidence type="ECO:0000313" key="9">
    <source>
        <dbReference type="EMBL" id="PCJ23304.1"/>
    </source>
</evidence>
<feature type="transmembrane region" description="Helical" evidence="6">
    <location>
        <begin position="244"/>
        <end position="269"/>
    </location>
</feature>
<feature type="transmembrane region" description="Helical" evidence="6">
    <location>
        <begin position="193"/>
        <end position="211"/>
    </location>
</feature>
<evidence type="ECO:0000256" key="4">
    <source>
        <dbReference type="ARBA" id="ARBA00022777"/>
    </source>
</evidence>
<sequence length="614" mass="70681">MFKQAQQMTITRRLSALLLFFLCVLGNQCALAQDTDSDFLILDNVEYLISHSNTPPADSQTWQKLPLPLGTLLADEDESNRIIWMRFELNQPSNNELHSLYFYRYNLSLEVFFNGEKIGGDSYQKNRQTVAWNRPKLIDIQNSNWLPENNIVHVRFITSYYGGTFAPIIFGNHNDLEPLYQDRLFRQIRVNEWLQVTGIIVTLLAFTLWLARRKDMIYLFFAGMTASWTLLTTHMVIYHNPIDYQYWLSLIHLSIDIWVLLLFSFLTRLTNISSPRAEKAIRYWAAVAIVWNLLGSLEYWWVGVYAIHLIGNFFIAYILARIVTQALRHRDKLAIAISLTVLLQLGFFAHDLLMIFLTNSDNWQSANYYSHLAFPLMLAVFIASLLNRFTSALTLAESLNKDLEAKVEKSRQIIEKSYAEKRQLELTQAAEKERLSIYRDLHDDVGSKLLSIVHADRDSKLGELAKAALESLRHAVSRANSPKQKLSIFLSQLSEEAGLRLEGSGHQLDWAQPEHLPDITLPSETVFNLNQVFRELVSNIIRHADANTVKIELCTLDNQWFFEVQDNGRGMSSETKIGNGLNHIDHRMKELGGHTEWIYNTGSGVKVRLHLASF</sequence>
<keyword evidence="4" id="KW-0418">Kinase</keyword>
<feature type="transmembrane region" description="Helical" evidence="6">
    <location>
        <begin position="305"/>
        <end position="323"/>
    </location>
</feature>
<keyword evidence="6" id="KW-1133">Transmembrane helix</keyword>
<protein>
    <recommendedName>
        <fullName evidence="2">histidine kinase</fullName>
        <ecNumber evidence="2">2.7.13.3</ecNumber>
    </recommendedName>
</protein>
<dbReference type="SUPFAM" id="SSF55874">
    <property type="entry name" value="ATPase domain of HSP90 chaperone/DNA topoisomerase II/histidine kinase"/>
    <property type="match status" value="1"/>
</dbReference>
<dbReference type="GO" id="GO:0004673">
    <property type="term" value="F:protein histidine kinase activity"/>
    <property type="evidence" value="ECO:0007669"/>
    <property type="project" value="UniProtKB-EC"/>
</dbReference>
<dbReference type="Pfam" id="PF02518">
    <property type="entry name" value="HATPase_c"/>
    <property type="match status" value="1"/>
</dbReference>
<dbReference type="PANTHER" id="PTHR24421:SF10">
    <property type="entry name" value="NITRATE_NITRITE SENSOR PROTEIN NARQ"/>
    <property type="match status" value="1"/>
</dbReference>
<accession>A0A2A5AVH4</accession>
<dbReference type="PANTHER" id="PTHR24421">
    <property type="entry name" value="NITRATE/NITRITE SENSOR PROTEIN NARX-RELATED"/>
    <property type="match status" value="1"/>
</dbReference>
<evidence type="ECO:0000256" key="6">
    <source>
        <dbReference type="SAM" id="Phobius"/>
    </source>
</evidence>
<dbReference type="EMBL" id="NVVJ01000041">
    <property type="protein sequence ID" value="PCJ23304.1"/>
    <property type="molecule type" value="Genomic_DNA"/>
</dbReference>
<reference evidence="10" key="1">
    <citation type="submission" date="2017-08" db="EMBL/GenBank/DDBJ databases">
        <title>A dynamic microbial community with high functional redundancy inhabits the cold, oxic subseafloor aquifer.</title>
        <authorList>
            <person name="Tully B.J."/>
            <person name="Wheat C.G."/>
            <person name="Glazer B.T."/>
            <person name="Huber J.A."/>
        </authorList>
    </citation>
    <scope>NUCLEOTIDE SEQUENCE [LARGE SCALE GENOMIC DNA]</scope>
</reference>
<evidence type="ECO:0000256" key="1">
    <source>
        <dbReference type="ARBA" id="ARBA00000085"/>
    </source>
</evidence>
<keyword evidence="6" id="KW-0472">Membrane</keyword>
<evidence type="ECO:0000256" key="5">
    <source>
        <dbReference type="ARBA" id="ARBA00023012"/>
    </source>
</evidence>
<feature type="transmembrane region" description="Helical" evidence="6">
    <location>
        <begin position="218"/>
        <end position="238"/>
    </location>
</feature>
<comment type="catalytic activity">
    <reaction evidence="1">
        <text>ATP + protein L-histidine = ADP + protein N-phospho-L-histidine.</text>
        <dbReference type="EC" id="2.7.13.3"/>
    </reaction>
</comment>
<dbReference type="AlphaFoldDB" id="A0A2A5AVH4"/>
<keyword evidence="6" id="KW-0812">Transmembrane</keyword>
<feature type="chain" id="PRO_5012020322" description="histidine kinase" evidence="7">
    <location>
        <begin position="33"/>
        <end position="614"/>
    </location>
</feature>